<evidence type="ECO:0000256" key="1">
    <source>
        <dbReference type="ARBA" id="ARBA00005662"/>
    </source>
</evidence>
<dbReference type="Pfam" id="PF09587">
    <property type="entry name" value="PGA_cap"/>
    <property type="match status" value="1"/>
</dbReference>
<dbReference type="InterPro" id="IPR052169">
    <property type="entry name" value="CW_Biosynth-Accessory"/>
</dbReference>
<dbReference type="PANTHER" id="PTHR33393">
    <property type="entry name" value="POLYGLUTAMINE SYNTHESIS ACCESSORY PROTEIN RV0574C-RELATED"/>
    <property type="match status" value="1"/>
</dbReference>
<evidence type="ECO:0000259" key="3">
    <source>
        <dbReference type="SMART" id="SM00854"/>
    </source>
</evidence>
<feature type="domain" description="Capsule synthesis protein CapA" evidence="3">
    <location>
        <begin position="65"/>
        <end position="305"/>
    </location>
</feature>
<dbReference type="AlphaFoldDB" id="A0A248TJ29"/>
<dbReference type="EMBL" id="CP022983">
    <property type="protein sequence ID" value="ASV68214.1"/>
    <property type="molecule type" value="Genomic_DNA"/>
</dbReference>
<sequence length="384" mass="43402">MEHKKKPRKLNFHEQLLRFLKKQKRRIPVHIMILFPVLIVAFAIIYSFDIRTDADAEPEENAQVTGVAVGDVMVGRHVEEVTNRYGYDYLFRYVQPLFNQADYATGNFENVASDRELEPMENKEITLQANCESVAAMKDAGFKTMAMANNHMMDYGEQGMIDTLDTFHEQGIDAVGAGTNSTDASNRISYQEINGLTIATLSFSDISSEETKAGEKQAGILDFDPATFIPLTAEAKKKADYVIVHAHWGREYNSRASDRQKELGRALADAGADLVIGHHPHVLESIEVYDDTVIFYSLGNFIFDQGWSRTRETALVQFHLMPTGETNFEITPMKIREATPAPLSNWDKLSQQSIIRQLTRDLDVDHATVDDKLTFTVKQREGEE</sequence>
<keyword evidence="5" id="KW-1185">Reference proteome</keyword>
<gene>
    <name evidence="4" type="ORF">CKF48_13300</name>
</gene>
<proteinExistence type="inferred from homology"/>
<keyword evidence="2" id="KW-1133">Transmembrane helix</keyword>
<evidence type="ECO:0000313" key="5">
    <source>
        <dbReference type="Proteomes" id="UP000215137"/>
    </source>
</evidence>
<dbReference type="InterPro" id="IPR019079">
    <property type="entry name" value="Capsule_synth_CapA"/>
</dbReference>
<dbReference type="SMART" id="SM00854">
    <property type="entry name" value="PGA_cap"/>
    <property type="match status" value="1"/>
</dbReference>
<dbReference type="SUPFAM" id="SSF56300">
    <property type="entry name" value="Metallo-dependent phosphatases"/>
    <property type="match status" value="1"/>
</dbReference>
<accession>A0A248TJ29</accession>
<dbReference type="Proteomes" id="UP000215137">
    <property type="component" value="Chromosome"/>
</dbReference>
<dbReference type="InterPro" id="IPR029052">
    <property type="entry name" value="Metallo-depent_PP-like"/>
</dbReference>
<reference evidence="4 5" key="1">
    <citation type="submission" date="2017-08" db="EMBL/GenBank/DDBJ databases">
        <title>Complete Genome Sequence of Bacillus kochii Oregon-R-modENCODE STRAIN BDGP4, isolated from Drosophila melanogaster gut.</title>
        <authorList>
            <person name="Wan K.H."/>
            <person name="Yu C."/>
            <person name="Park S."/>
            <person name="Hammonds A.S."/>
            <person name="Booth B.W."/>
            <person name="Celniker S.E."/>
        </authorList>
    </citation>
    <scope>NUCLEOTIDE SEQUENCE [LARGE SCALE GENOMIC DNA]</scope>
    <source>
        <strain evidence="4 5">BDGP4</strain>
    </source>
</reference>
<name>A0A248TJ29_9BACI</name>
<dbReference type="CDD" id="cd07381">
    <property type="entry name" value="MPP_CapA"/>
    <property type="match status" value="1"/>
</dbReference>
<dbReference type="PANTHER" id="PTHR33393:SF13">
    <property type="entry name" value="PGA BIOSYNTHESIS PROTEIN CAPA"/>
    <property type="match status" value="1"/>
</dbReference>
<keyword evidence="2" id="KW-0812">Transmembrane</keyword>
<dbReference type="KEGG" id="bko:CKF48_13300"/>
<dbReference type="Gene3D" id="3.60.21.10">
    <property type="match status" value="1"/>
</dbReference>
<evidence type="ECO:0000256" key="2">
    <source>
        <dbReference type="SAM" id="Phobius"/>
    </source>
</evidence>
<dbReference type="OrthoDB" id="9810906at2"/>
<keyword evidence="2" id="KW-0472">Membrane</keyword>
<evidence type="ECO:0000313" key="4">
    <source>
        <dbReference type="EMBL" id="ASV68214.1"/>
    </source>
</evidence>
<organism evidence="4 5">
    <name type="scientific">Cytobacillus kochii</name>
    <dbReference type="NCBI Taxonomy" id="859143"/>
    <lineage>
        <taxon>Bacteria</taxon>
        <taxon>Bacillati</taxon>
        <taxon>Bacillota</taxon>
        <taxon>Bacilli</taxon>
        <taxon>Bacillales</taxon>
        <taxon>Bacillaceae</taxon>
        <taxon>Cytobacillus</taxon>
    </lineage>
</organism>
<protein>
    <recommendedName>
        <fullName evidence="3">Capsule synthesis protein CapA domain-containing protein</fullName>
    </recommendedName>
</protein>
<feature type="transmembrane region" description="Helical" evidence="2">
    <location>
        <begin position="27"/>
        <end position="48"/>
    </location>
</feature>
<comment type="similarity">
    <text evidence="1">Belongs to the CapA family.</text>
</comment>
<dbReference type="RefSeq" id="WP_095371784.1">
    <property type="nucleotide sequence ID" value="NZ_CP022983.1"/>
</dbReference>